<dbReference type="AlphaFoldDB" id="A0A0P7BJG4"/>
<comment type="subcellular location">
    <subcellularLocation>
        <location evidence="1">Cell outer membrane</location>
    </subcellularLocation>
</comment>
<keyword evidence="3" id="KW-0998">Cell outer membrane</keyword>
<reference evidence="6 7" key="1">
    <citation type="submission" date="2015-07" db="EMBL/GenBank/DDBJ databases">
        <title>The draft genome sequence of Leadbetterella sp. JN14-9.</title>
        <authorList>
            <person name="Liu Y."/>
            <person name="Du J."/>
            <person name="Shao Z."/>
        </authorList>
    </citation>
    <scope>NUCLEOTIDE SEQUENCE [LARGE SCALE GENOMIC DNA]</scope>
    <source>
        <strain evidence="6 7">JN14-9</strain>
    </source>
</reference>
<dbReference type="PATRIC" id="fig|1605367.3.peg.671"/>
<gene>
    <name evidence="6" type="ORF">AFM12_16200</name>
</gene>
<dbReference type="Gene3D" id="3.30.1330.60">
    <property type="entry name" value="OmpA-like domain"/>
    <property type="match status" value="1"/>
</dbReference>
<dbReference type="Pfam" id="PF16234">
    <property type="entry name" value="DUF4892"/>
    <property type="match status" value="1"/>
</dbReference>
<dbReference type="CDD" id="cd07185">
    <property type="entry name" value="OmpA_C-like"/>
    <property type="match status" value="1"/>
</dbReference>
<comment type="caution">
    <text evidence="6">The sequence shown here is derived from an EMBL/GenBank/DDBJ whole genome shotgun (WGS) entry which is preliminary data.</text>
</comment>
<evidence type="ECO:0000256" key="4">
    <source>
        <dbReference type="PROSITE-ProRule" id="PRU00473"/>
    </source>
</evidence>
<dbReference type="InterPro" id="IPR006664">
    <property type="entry name" value="OMP_bac"/>
</dbReference>
<dbReference type="GO" id="GO:0009279">
    <property type="term" value="C:cell outer membrane"/>
    <property type="evidence" value="ECO:0007669"/>
    <property type="project" value="UniProtKB-SubCell"/>
</dbReference>
<accession>A0A0P7BJG4</accession>
<dbReference type="Pfam" id="PF00691">
    <property type="entry name" value="OmpA"/>
    <property type="match status" value="1"/>
</dbReference>
<dbReference type="InterPro" id="IPR036737">
    <property type="entry name" value="OmpA-like_sf"/>
</dbReference>
<proteinExistence type="predicted"/>
<dbReference type="InterPro" id="IPR032608">
    <property type="entry name" value="DUF4892"/>
</dbReference>
<keyword evidence="2 4" id="KW-0472">Membrane</keyword>
<protein>
    <recommendedName>
        <fullName evidence="5">OmpA-like domain-containing protein</fullName>
    </recommendedName>
</protein>
<evidence type="ECO:0000313" key="7">
    <source>
        <dbReference type="Proteomes" id="UP000050454"/>
    </source>
</evidence>
<dbReference type="SUPFAM" id="SSF103088">
    <property type="entry name" value="OmpA-like"/>
    <property type="match status" value="1"/>
</dbReference>
<organism evidence="6 7">
    <name type="scientific">Jiulongibacter sediminis</name>
    <dbReference type="NCBI Taxonomy" id="1605367"/>
    <lineage>
        <taxon>Bacteria</taxon>
        <taxon>Pseudomonadati</taxon>
        <taxon>Bacteroidota</taxon>
        <taxon>Cytophagia</taxon>
        <taxon>Cytophagales</taxon>
        <taxon>Leadbetterellaceae</taxon>
        <taxon>Jiulongibacter</taxon>
    </lineage>
</organism>
<evidence type="ECO:0000313" key="6">
    <source>
        <dbReference type="EMBL" id="KPM47328.1"/>
    </source>
</evidence>
<evidence type="ECO:0000256" key="3">
    <source>
        <dbReference type="ARBA" id="ARBA00023237"/>
    </source>
</evidence>
<dbReference type="PANTHER" id="PTHR30329">
    <property type="entry name" value="STATOR ELEMENT OF FLAGELLAR MOTOR COMPLEX"/>
    <property type="match status" value="1"/>
</dbReference>
<evidence type="ECO:0000256" key="2">
    <source>
        <dbReference type="ARBA" id="ARBA00023136"/>
    </source>
</evidence>
<evidence type="ECO:0000259" key="5">
    <source>
        <dbReference type="PROSITE" id="PS51123"/>
    </source>
</evidence>
<name>A0A0P7BJG4_9BACT</name>
<dbReference type="EMBL" id="LGTQ01000012">
    <property type="protein sequence ID" value="KPM47328.1"/>
    <property type="molecule type" value="Genomic_DNA"/>
</dbReference>
<dbReference type="Proteomes" id="UP000050454">
    <property type="component" value="Unassembled WGS sequence"/>
</dbReference>
<evidence type="ECO:0000256" key="1">
    <source>
        <dbReference type="ARBA" id="ARBA00004442"/>
    </source>
</evidence>
<dbReference type="PANTHER" id="PTHR30329:SF21">
    <property type="entry name" value="LIPOPROTEIN YIAD-RELATED"/>
    <property type="match status" value="1"/>
</dbReference>
<sequence length="335" mass="37618">MKERETTFRRNTDGYDRLILRLNLSVMKFNFPATFLFLITALVSFAQDKEGSKDHPLFPRFGNSTIYDYEETSFDRYSMATGQTTDYSQLTKKKQIEGKIVRIFYTISTSDASSYEIYSNYLKALKAKGAEILFSCSDNDCGKYLWDALTKETSFLIPAYYGESKGYIASKFSHNGKTFYAIIYAGYGLGEQGYEIHVIETEEMDQKIDLDGIEAAMKEKGKVSLYGILFETGSAKLKPESKEEIALVAQYLKAHPAENVYVVGHTDNTGRFENNMSLSEQRAQAVSLSLQKDYGIAANRLKAAGVGPVAPVSDNVSEEGRSKNRRVELVRNAVN</sequence>
<dbReference type="PRINTS" id="PR01021">
    <property type="entry name" value="OMPADOMAIN"/>
</dbReference>
<dbReference type="STRING" id="1605367.AFM12_16200"/>
<keyword evidence="7" id="KW-1185">Reference proteome</keyword>
<dbReference type="InterPro" id="IPR006665">
    <property type="entry name" value="OmpA-like"/>
</dbReference>
<dbReference type="InterPro" id="IPR050330">
    <property type="entry name" value="Bact_OuterMem_StrucFunc"/>
</dbReference>
<feature type="domain" description="OmpA-like" evidence="5">
    <location>
        <begin position="217"/>
        <end position="335"/>
    </location>
</feature>
<dbReference type="PROSITE" id="PS51123">
    <property type="entry name" value="OMPA_2"/>
    <property type="match status" value="1"/>
</dbReference>